<proteinExistence type="predicted"/>
<keyword evidence="5" id="KW-1185">Reference proteome</keyword>
<feature type="domain" description="DUF3097" evidence="2">
    <location>
        <begin position="121"/>
        <end position="286"/>
    </location>
</feature>
<name>A0ABU3IAT1_9ACTO</name>
<reference evidence="4 5" key="1">
    <citation type="submission" date="2023-06" db="EMBL/GenBank/DDBJ databases">
        <title>Draft genome sequence of Gleimia hominis type strain CCUG 57540T.</title>
        <authorList>
            <person name="Salva-Serra F."/>
            <person name="Cardew S."/>
            <person name="Jensie Markopoulos S."/>
            <person name="Ohlen M."/>
            <person name="Inganas E."/>
            <person name="Svensson-Stadler L."/>
            <person name="Moore E.R.B."/>
        </authorList>
    </citation>
    <scope>NUCLEOTIDE SEQUENCE [LARGE SCALE GENOMIC DNA]</scope>
    <source>
        <strain evidence="4 5">CCUG 57540</strain>
    </source>
</reference>
<dbReference type="RefSeq" id="WP_313273068.1">
    <property type="nucleotide sequence ID" value="NZ_JASXSX010000001.1"/>
</dbReference>
<evidence type="ECO:0000313" key="5">
    <source>
        <dbReference type="Proteomes" id="UP001247542"/>
    </source>
</evidence>
<evidence type="ECO:0000259" key="3">
    <source>
        <dbReference type="Pfam" id="PF22845"/>
    </source>
</evidence>
<evidence type="ECO:0000259" key="2">
    <source>
        <dbReference type="Pfam" id="PF11296"/>
    </source>
</evidence>
<feature type="domain" description="DUF3097" evidence="3">
    <location>
        <begin position="25"/>
        <end position="86"/>
    </location>
</feature>
<dbReference type="EMBL" id="JASXSX010000001">
    <property type="protein sequence ID" value="MDT3767475.1"/>
    <property type="molecule type" value="Genomic_DNA"/>
</dbReference>
<gene>
    <name evidence="4" type="ORF">QS713_05285</name>
</gene>
<comment type="caution">
    <text evidence="4">The sequence shown here is derived from an EMBL/GenBank/DDBJ whole genome shotgun (WGS) entry which is preliminary data.</text>
</comment>
<feature type="compositionally biased region" description="Polar residues" evidence="1">
    <location>
        <begin position="94"/>
        <end position="106"/>
    </location>
</feature>
<feature type="region of interest" description="Disordered" evidence="1">
    <location>
        <begin position="79"/>
        <end position="110"/>
    </location>
</feature>
<sequence length="290" mass="32111">MFDRYGSDVLRSDPHRARVIAPQPLPADRGLVVEVPADGFVGAVVRVEKSGGVHLVELEDRRGRLRSYPLGKGFWVDGKPVELTPPQGKRNGQGKEQAQPGRTASGSRAAHLERARVARASRIYVEGSHDAELVEKIWGDDLRFEGVVVEFLEGVDHLEDLLEVFGPTRSQRVGVMVDHLVAGSKETRIAKRVMERWPDAVLVLGHPFVDVWQAVKPQRVGLRQWPDVPRGVDIKTASLKALGLAHETREDVGRGWQAILAQVRDYRDLEAPLLGCVEALIDFVTEPGTK</sequence>
<evidence type="ECO:0000313" key="4">
    <source>
        <dbReference type="EMBL" id="MDT3767475.1"/>
    </source>
</evidence>
<dbReference type="Pfam" id="PF22845">
    <property type="entry name" value="DUF3097_N"/>
    <property type="match status" value="1"/>
</dbReference>
<dbReference type="InterPro" id="IPR021447">
    <property type="entry name" value="DUF3097_C"/>
</dbReference>
<accession>A0ABU3IAT1</accession>
<organism evidence="4 5">
    <name type="scientific">Gleimia hominis</name>
    <dbReference type="NCBI Taxonomy" id="595468"/>
    <lineage>
        <taxon>Bacteria</taxon>
        <taxon>Bacillati</taxon>
        <taxon>Actinomycetota</taxon>
        <taxon>Actinomycetes</taxon>
        <taxon>Actinomycetales</taxon>
        <taxon>Actinomycetaceae</taxon>
        <taxon>Gleimia</taxon>
    </lineage>
</organism>
<evidence type="ECO:0000256" key="1">
    <source>
        <dbReference type="SAM" id="MobiDB-lite"/>
    </source>
</evidence>
<dbReference type="Pfam" id="PF11296">
    <property type="entry name" value="DUF3097_C"/>
    <property type="match status" value="1"/>
</dbReference>
<dbReference type="Proteomes" id="UP001247542">
    <property type="component" value="Unassembled WGS sequence"/>
</dbReference>
<protein>
    <submittedName>
        <fullName evidence="4">DUF3097 family protein</fullName>
    </submittedName>
</protein>
<dbReference type="InterPro" id="IPR053883">
    <property type="entry name" value="DUF3097_N"/>
</dbReference>